<name>A0A8S3J902_9BILA</name>
<dbReference type="EMBL" id="CAJOBJ010357747">
    <property type="protein sequence ID" value="CAF5215858.1"/>
    <property type="molecule type" value="Genomic_DNA"/>
</dbReference>
<accession>A0A8S3J902</accession>
<organism evidence="1 2">
    <name type="scientific">Rotaria magnacalcarata</name>
    <dbReference type="NCBI Taxonomy" id="392030"/>
    <lineage>
        <taxon>Eukaryota</taxon>
        <taxon>Metazoa</taxon>
        <taxon>Spiralia</taxon>
        <taxon>Gnathifera</taxon>
        <taxon>Rotifera</taxon>
        <taxon>Eurotatoria</taxon>
        <taxon>Bdelloidea</taxon>
        <taxon>Philodinida</taxon>
        <taxon>Philodinidae</taxon>
        <taxon>Rotaria</taxon>
    </lineage>
</organism>
<evidence type="ECO:0000313" key="1">
    <source>
        <dbReference type="EMBL" id="CAF5215858.1"/>
    </source>
</evidence>
<sequence>MRFYVNGTLNNAQPNT</sequence>
<dbReference type="AlphaFoldDB" id="A0A8S3J902"/>
<dbReference type="Proteomes" id="UP000681720">
    <property type="component" value="Unassembled WGS sequence"/>
</dbReference>
<proteinExistence type="predicted"/>
<comment type="caution">
    <text evidence="1">The sequence shown here is derived from an EMBL/GenBank/DDBJ whole genome shotgun (WGS) entry which is preliminary data.</text>
</comment>
<feature type="non-terminal residue" evidence="1">
    <location>
        <position position="16"/>
    </location>
</feature>
<evidence type="ECO:0000313" key="2">
    <source>
        <dbReference type="Proteomes" id="UP000681720"/>
    </source>
</evidence>
<gene>
    <name evidence="1" type="ORF">GIL414_LOCUS81564</name>
</gene>
<protein>
    <submittedName>
        <fullName evidence="1">Uncharacterized protein</fullName>
    </submittedName>
</protein>
<reference evidence="1" key="1">
    <citation type="submission" date="2021-02" db="EMBL/GenBank/DDBJ databases">
        <authorList>
            <person name="Nowell W R."/>
        </authorList>
    </citation>
    <scope>NUCLEOTIDE SEQUENCE</scope>
</reference>